<protein>
    <submittedName>
        <fullName evidence="1">Uncharacterized protein</fullName>
    </submittedName>
</protein>
<gene>
    <name evidence="1" type="ORF">NVIE_002260</name>
</gene>
<proteinExistence type="predicted"/>
<dbReference type="KEGG" id="nvn:NVIE_002260"/>
<dbReference type="HOGENOM" id="CLU_2968574_0_0_2"/>
<organism evidence="1 2">
    <name type="scientific">Nitrososphaera viennensis EN76</name>
    <dbReference type="NCBI Taxonomy" id="926571"/>
    <lineage>
        <taxon>Archaea</taxon>
        <taxon>Nitrososphaerota</taxon>
        <taxon>Nitrososphaeria</taxon>
        <taxon>Nitrososphaerales</taxon>
        <taxon>Nitrososphaeraceae</taxon>
        <taxon>Nitrososphaera</taxon>
    </lineage>
</organism>
<dbReference type="OrthoDB" id="5701at2157"/>
<reference evidence="1 2" key="1">
    <citation type="journal article" date="2014" name="Int. J. Syst. Evol. Microbiol.">
        <title>Nitrososphaera viennensis gen. nov., sp. nov., an aerobic and mesophilic, ammonia-oxidizing archaeon from soil and a member of the archaeal phylum Thaumarchaeota.</title>
        <authorList>
            <person name="Stieglmeier M."/>
            <person name="Klingl A."/>
            <person name="Alves R.J."/>
            <person name="Rittmann S.K."/>
            <person name="Melcher M."/>
            <person name="Leisch N."/>
            <person name="Schleper C."/>
        </authorList>
    </citation>
    <scope>NUCLEOTIDE SEQUENCE [LARGE SCALE GENOMIC DNA]</scope>
    <source>
        <strain evidence="1">EN76</strain>
    </source>
</reference>
<name>A0A060HLH5_9ARCH</name>
<dbReference type="AlphaFoldDB" id="A0A060HLH5"/>
<dbReference type="RefSeq" id="WP_158435024.1">
    <property type="nucleotide sequence ID" value="NZ_CP007536.1"/>
</dbReference>
<evidence type="ECO:0000313" key="1">
    <source>
        <dbReference type="EMBL" id="AIC14411.1"/>
    </source>
</evidence>
<dbReference type="STRING" id="926571.NVIE_002260"/>
<dbReference type="GeneID" id="74945485"/>
<sequence length="58" mass="6395">MAIKKIKCDCGKFIEYTDRVVGGQNAQSGTLVCSKCGKEHQITFLGFLSEIKNASLKR</sequence>
<accession>A0A060HLH5</accession>
<evidence type="ECO:0000313" key="2">
    <source>
        <dbReference type="Proteomes" id="UP000027093"/>
    </source>
</evidence>
<dbReference type="EMBL" id="CP007536">
    <property type="protein sequence ID" value="AIC14411.1"/>
    <property type="molecule type" value="Genomic_DNA"/>
</dbReference>
<dbReference type="Proteomes" id="UP000027093">
    <property type="component" value="Chromosome"/>
</dbReference>
<keyword evidence="2" id="KW-1185">Reference proteome</keyword>